<sequence length="111" mass="12476">MPFSSNEFKNFCKNWSIEGVTSSPLYPRANGLAEKAVDIAKRILKKSIESNTDLESLLLEFRTTTVPSLGISPAEALMNRVLRTKIPIRDSNLTSRVQTSLHNRLKQNQDS</sequence>
<dbReference type="AlphaFoldDB" id="A0AAW1JDB4"/>
<evidence type="ECO:0000313" key="1">
    <source>
        <dbReference type="EMBL" id="KAK9701024.1"/>
    </source>
</evidence>
<dbReference type="PANTHER" id="PTHR37984:SF5">
    <property type="entry name" value="PROTEIN NYNRIN-LIKE"/>
    <property type="match status" value="1"/>
</dbReference>
<dbReference type="PANTHER" id="PTHR37984">
    <property type="entry name" value="PROTEIN CBG26694"/>
    <property type="match status" value="1"/>
</dbReference>
<dbReference type="SUPFAM" id="SSF53098">
    <property type="entry name" value="Ribonuclease H-like"/>
    <property type="match status" value="1"/>
</dbReference>
<dbReference type="EMBL" id="JASPKY010000424">
    <property type="protein sequence ID" value="KAK9701024.1"/>
    <property type="molecule type" value="Genomic_DNA"/>
</dbReference>
<comment type="caution">
    <text evidence="1">The sequence shown here is derived from an EMBL/GenBank/DDBJ whole genome shotgun (WGS) entry which is preliminary data.</text>
</comment>
<name>A0AAW1JDB4_POPJA</name>
<dbReference type="InterPro" id="IPR012337">
    <property type="entry name" value="RNaseH-like_sf"/>
</dbReference>
<proteinExistence type="predicted"/>
<organism evidence="1 2">
    <name type="scientific">Popillia japonica</name>
    <name type="common">Japanese beetle</name>
    <dbReference type="NCBI Taxonomy" id="7064"/>
    <lineage>
        <taxon>Eukaryota</taxon>
        <taxon>Metazoa</taxon>
        <taxon>Ecdysozoa</taxon>
        <taxon>Arthropoda</taxon>
        <taxon>Hexapoda</taxon>
        <taxon>Insecta</taxon>
        <taxon>Pterygota</taxon>
        <taxon>Neoptera</taxon>
        <taxon>Endopterygota</taxon>
        <taxon>Coleoptera</taxon>
        <taxon>Polyphaga</taxon>
        <taxon>Scarabaeiformia</taxon>
        <taxon>Scarabaeidae</taxon>
        <taxon>Rutelinae</taxon>
        <taxon>Popillia</taxon>
    </lineage>
</organism>
<dbReference type="Proteomes" id="UP001458880">
    <property type="component" value="Unassembled WGS sequence"/>
</dbReference>
<keyword evidence="2" id="KW-1185">Reference proteome</keyword>
<gene>
    <name evidence="1" type="ORF">QE152_g30858</name>
</gene>
<evidence type="ECO:0000313" key="2">
    <source>
        <dbReference type="Proteomes" id="UP001458880"/>
    </source>
</evidence>
<dbReference type="Gene3D" id="3.30.420.10">
    <property type="entry name" value="Ribonuclease H-like superfamily/Ribonuclease H"/>
    <property type="match status" value="1"/>
</dbReference>
<evidence type="ECO:0008006" key="3">
    <source>
        <dbReference type="Google" id="ProtNLM"/>
    </source>
</evidence>
<dbReference type="InterPro" id="IPR050951">
    <property type="entry name" value="Retrovirus_Pol_polyprotein"/>
</dbReference>
<protein>
    <recommendedName>
        <fullName evidence="3">Integrase catalytic domain-containing protein</fullName>
    </recommendedName>
</protein>
<accession>A0AAW1JDB4</accession>
<dbReference type="GO" id="GO:0003676">
    <property type="term" value="F:nucleic acid binding"/>
    <property type="evidence" value="ECO:0007669"/>
    <property type="project" value="InterPro"/>
</dbReference>
<reference evidence="1 2" key="1">
    <citation type="journal article" date="2024" name="BMC Genomics">
        <title>De novo assembly and annotation of Popillia japonica's genome with initial clues to its potential as an invasive pest.</title>
        <authorList>
            <person name="Cucini C."/>
            <person name="Boschi S."/>
            <person name="Funari R."/>
            <person name="Cardaioli E."/>
            <person name="Iannotti N."/>
            <person name="Marturano G."/>
            <person name="Paoli F."/>
            <person name="Bruttini M."/>
            <person name="Carapelli A."/>
            <person name="Frati F."/>
            <person name="Nardi F."/>
        </authorList>
    </citation>
    <scope>NUCLEOTIDE SEQUENCE [LARGE SCALE GENOMIC DNA]</scope>
    <source>
        <strain evidence="1">DMR45628</strain>
    </source>
</reference>
<dbReference type="InterPro" id="IPR036397">
    <property type="entry name" value="RNaseH_sf"/>
</dbReference>